<dbReference type="AlphaFoldDB" id="A0A7W9BUN7"/>
<dbReference type="PIRSF" id="PIRSF032025">
    <property type="entry name" value="UCP032025"/>
    <property type="match status" value="1"/>
</dbReference>
<dbReference type="Pfam" id="PF07370">
    <property type="entry name" value="DUF1489"/>
    <property type="match status" value="1"/>
</dbReference>
<comment type="caution">
    <text evidence="1">The sequence shown here is derived from an EMBL/GenBank/DDBJ whole genome shotgun (WGS) entry which is preliminary data.</text>
</comment>
<gene>
    <name evidence="1" type="ORF">FHS99_002737</name>
</gene>
<dbReference type="RefSeq" id="WP_157176278.1">
    <property type="nucleotide sequence ID" value="NZ_BMJP01000004.1"/>
</dbReference>
<organism evidence="1 2">
    <name type="scientific">Sphingomonas prati</name>
    <dbReference type="NCBI Taxonomy" id="1843237"/>
    <lineage>
        <taxon>Bacteria</taxon>
        <taxon>Pseudomonadati</taxon>
        <taxon>Pseudomonadota</taxon>
        <taxon>Alphaproteobacteria</taxon>
        <taxon>Sphingomonadales</taxon>
        <taxon>Sphingomonadaceae</taxon>
        <taxon>Sphingomonas</taxon>
    </lineage>
</organism>
<evidence type="ECO:0000313" key="2">
    <source>
        <dbReference type="Proteomes" id="UP000546701"/>
    </source>
</evidence>
<dbReference type="EMBL" id="JACIJR010000006">
    <property type="protein sequence ID" value="MBB5730239.1"/>
    <property type="molecule type" value="Genomic_DNA"/>
</dbReference>
<keyword evidence="2" id="KW-1185">Reference proteome</keyword>
<name>A0A7W9BUN7_9SPHN</name>
<evidence type="ECO:0008006" key="3">
    <source>
        <dbReference type="Google" id="ProtNLM"/>
    </source>
</evidence>
<evidence type="ECO:0000313" key="1">
    <source>
        <dbReference type="EMBL" id="MBB5730239.1"/>
    </source>
</evidence>
<protein>
    <recommendedName>
        <fullName evidence="3">DUF1489 domain-containing protein</fullName>
    </recommendedName>
</protein>
<reference evidence="1 2" key="1">
    <citation type="submission" date="2020-08" db="EMBL/GenBank/DDBJ databases">
        <title>Genomic Encyclopedia of Type Strains, Phase IV (KMG-IV): sequencing the most valuable type-strain genomes for metagenomic binning, comparative biology and taxonomic classification.</title>
        <authorList>
            <person name="Goeker M."/>
        </authorList>
    </citation>
    <scope>NUCLEOTIDE SEQUENCE [LARGE SCALE GENOMIC DNA]</scope>
    <source>
        <strain evidence="1 2">DSM 103336</strain>
    </source>
</reference>
<dbReference type="InterPro" id="IPR008320">
    <property type="entry name" value="UCP032025"/>
</dbReference>
<dbReference type="OrthoDB" id="9798292at2"/>
<dbReference type="Proteomes" id="UP000546701">
    <property type="component" value="Unassembled WGS sequence"/>
</dbReference>
<sequence>MHALNITKVAVGCEDVEALAERTRNRTADGEAPIQTRYRPTRHGELIGGSLFWIIKHQLVVRQRIIGFDETPEGRCLIRLDPVLVTVRARPKRAHQGWRYLTADDAPDDLDGGSNEGAAMPAALIRELAELSLL</sequence>
<accession>A0A7W9BUN7</accession>
<proteinExistence type="predicted"/>